<name>A0A9W7E8K6_9STRA</name>
<comment type="similarity">
    <text evidence="1">Belongs to the protein kinase superfamily. CMGC Ser/Thr protein kinase family. CDC2/CDKX subfamily.</text>
</comment>
<evidence type="ECO:0000256" key="7">
    <source>
        <dbReference type="ARBA" id="ARBA00042858"/>
    </source>
</evidence>
<dbReference type="InterPro" id="IPR000719">
    <property type="entry name" value="Prot_kinase_dom"/>
</dbReference>
<dbReference type="Gene3D" id="1.10.510.10">
    <property type="entry name" value="Transferase(Phosphotransferase) domain 1"/>
    <property type="match status" value="1"/>
</dbReference>
<dbReference type="GO" id="GO:0005634">
    <property type="term" value="C:nucleus"/>
    <property type="evidence" value="ECO:0007669"/>
    <property type="project" value="TreeGrafter"/>
</dbReference>
<evidence type="ECO:0000256" key="6">
    <source>
        <dbReference type="ARBA" id="ARBA00041902"/>
    </source>
</evidence>
<evidence type="ECO:0000256" key="1">
    <source>
        <dbReference type="ARBA" id="ARBA00006485"/>
    </source>
</evidence>
<protein>
    <recommendedName>
        <fullName evidence="5">Cyclin-dependent kinase 2 homolog</fullName>
    </recommendedName>
    <alternativeName>
        <fullName evidence="6">Cell division control protein 2 homolog</fullName>
    </alternativeName>
    <alternativeName>
        <fullName evidence="7">cdc2-related kinase 2</fullName>
    </alternativeName>
</protein>
<comment type="subunit">
    <text evidence="4">May form a complex composed of at least the catalytic subunit CRK2 and a cyclin.</text>
</comment>
<evidence type="ECO:0000313" key="9">
    <source>
        <dbReference type="EMBL" id="GMH72364.1"/>
    </source>
</evidence>
<proteinExistence type="inferred from homology"/>
<feature type="domain" description="Protein kinase" evidence="8">
    <location>
        <begin position="1"/>
        <end position="293"/>
    </location>
</feature>
<keyword evidence="3" id="KW-0067">ATP-binding</keyword>
<accession>A0A9W7E8K6</accession>
<dbReference type="PANTHER" id="PTHR24056">
    <property type="entry name" value="CELL DIVISION PROTEIN KINASE"/>
    <property type="match status" value="1"/>
</dbReference>
<keyword evidence="10" id="KW-1185">Reference proteome</keyword>
<sequence>MLPQLAPPAPPPSSHNLTPGSFGPILFHKTSPPSITKQISLLQNLNSRTSTPLSPSFLNEVLISNLLNPFLPHLHTSGLTLQNTFHPYTLSTLLPHLPSLPTSSLLTSLILPLTTSLTSALLHLHTLPLHHNDLKPSNILLTRNLQPLLIDYTLSSPSSTTKGGTKQYRPPECFTGGTSESADVYGLGCIVVEMFNRGYRVVDGTTEIEVMGKLEWLDLGGRAGGGERVWGGMWRRGEREFWKGEGGEFREEVWEWWREVMEKEEKGKGKKVEEEGWEDRFDVLEGLEITCEG</sequence>
<dbReference type="EMBL" id="BRXY01000156">
    <property type="protein sequence ID" value="GMH72364.1"/>
    <property type="molecule type" value="Genomic_DNA"/>
</dbReference>
<evidence type="ECO:0000256" key="4">
    <source>
        <dbReference type="ARBA" id="ARBA00038543"/>
    </source>
</evidence>
<dbReference type="PROSITE" id="PS00108">
    <property type="entry name" value="PROTEIN_KINASE_ST"/>
    <property type="match status" value="1"/>
</dbReference>
<dbReference type="Proteomes" id="UP001165085">
    <property type="component" value="Unassembled WGS sequence"/>
</dbReference>
<keyword evidence="2" id="KW-0547">Nucleotide-binding</keyword>
<dbReference type="GO" id="GO:0004674">
    <property type="term" value="F:protein serine/threonine kinase activity"/>
    <property type="evidence" value="ECO:0007669"/>
    <property type="project" value="TreeGrafter"/>
</dbReference>
<dbReference type="InterPro" id="IPR008271">
    <property type="entry name" value="Ser/Thr_kinase_AS"/>
</dbReference>
<dbReference type="GO" id="GO:0005524">
    <property type="term" value="F:ATP binding"/>
    <property type="evidence" value="ECO:0007669"/>
    <property type="project" value="UniProtKB-KW"/>
</dbReference>
<dbReference type="InterPro" id="IPR011009">
    <property type="entry name" value="Kinase-like_dom_sf"/>
</dbReference>
<evidence type="ECO:0000256" key="2">
    <source>
        <dbReference type="ARBA" id="ARBA00022741"/>
    </source>
</evidence>
<dbReference type="Pfam" id="PF00069">
    <property type="entry name" value="Pkinase"/>
    <property type="match status" value="1"/>
</dbReference>
<evidence type="ECO:0000259" key="8">
    <source>
        <dbReference type="PROSITE" id="PS50011"/>
    </source>
</evidence>
<evidence type="ECO:0000313" key="10">
    <source>
        <dbReference type="Proteomes" id="UP001165085"/>
    </source>
</evidence>
<comment type="caution">
    <text evidence="9">The sequence shown here is derived from an EMBL/GenBank/DDBJ whole genome shotgun (WGS) entry which is preliminary data.</text>
</comment>
<dbReference type="InterPro" id="IPR050108">
    <property type="entry name" value="CDK"/>
</dbReference>
<dbReference type="SUPFAM" id="SSF56112">
    <property type="entry name" value="Protein kinase-like (PK-like)"/>
    <property type="match status" value="1"/>
</dbReference>
<dbReference type="PROSITE" id="PS50011">
    <property type="entry name" value="PROTEIN_KINASE_DOM"/>
    <property type="match status" value="1"/>
</dbReference>
<organism evidence="9 10">
    <name type="scientific">Triparma strigata</name>
    <dbReference type="NCBI Taxonomy" id="1606541"/>
    <lineage>
        <taxon>Eukaryota</taxon>
        <taxon>Sar</taxon>
        <taxon>Stramenopiles</taxon>
        <taxon>Ochrophyta</taxon>
        <taxon>Bolidophyceae</taxon>
        <taxon>Parmales</taxon>
        <taxon>Triparmaceae</taxon>
        <taxon>Triparma</taxon>
    </lineage>
</organism>
<gene>
    <name evidence="9" type="ORF">TrST_g13248</name>
</gene>
<dbReference type="SMART" id="SM00220">
    <property type="entry name" value="S_TKc"/>
    <property type="match status" value="1"/>
</dbReference>
<reference evidence="10" key="1">
    <citation type="journal article" date="2023" name="Commun. Biol.">
        <title>Genome analysis of Parmales, the sister group of diatoms, reveals the evolutionary specialization of diatoms from phago-mixotrophs to photoautotrophs.</title>
        <authorList>
            <person name="Ban H."/>
            <person name="Sato S."/>
            <person name="Yoshikawa S."/>
            <person name="Yamada K."/>
            <person name="Nakamura Y."/>
            <person name="Ichinomiya M."/>
            <person name="Sato N."/>
            <person name="Blanc-Mathieu R."/>
            <person name="Endo H."/>
            <person name="Kuwata A."/>
            <person name="Ogata H."/>
        </authorList>
    </citation>
    <scope>NUCLEOTIDE SEQUENCE [LARGE SCALE GENOMIC DNA]</scope>
    <source>
        <strain evidence="10">NIES 3701</strain>
    </source>
</reference>
<evidence type="ECO:0000256" key="3">
    <source>
        <dbReference type="ARBA" id="ARBA00022840"/>
    </source>
</evidence>
<dbReference type="AlphaFoldDB" id="A0A9W7E8K6"/>
<evidence type="ECO:0000256" key="5">
    <source>
        <dbReference type="ARBA" id="ARBA00039612"/>
    </source>
</evidence>